<feature type="domain" description="4'-phosphopantetheinyl transferase" evidence="4">
    <location>
        <begin position="117"/>
        <end position="210"/>
    </location>
</feature>
<dbReference type="GO" id="GO:0000287">
    <property type="term" value="F:magnesium ion binding"/>
    <property type="evidence" value="ECO:0007669"/>
    <property type="project" value="InterPro"/>
</dbReference>
<proteinExistence type="inferred from homology"/>
<dbReference type="Proteomes" id="UP000266906">
    <property type="component" value="Unassembled WGS sequence"/>
</dbReference>
<evidence type="ECO:0000259" key="4">
    <source>
        <dbReference type="Pfam" id="PF01648"/>
    </source>
</evidence>
<dbReference type="Gene3D" id="3.90.470.20">
    <property type="entry name" value="4'-phosphopantetheinyl transferase domain"/>
    <property type="match status" value="2"/>
</dbReference>
<feature type="compositionally biased region" description="Low complexity" evidence="3">
    <location>
        <begin position="240"/>
        <end position="254"/>
    </location>
</feature>
<organism evidence="6 7">
    <name type="scientific">Kitasatospora cineracea</name>
    <dbReference type="NCBI Taxonomy" id="88074"/>
    <lineage>
        <taxon>Bacteria</taxon>
        <taxon>Bacillati</taxon>
        <taxon>Actinomycetota</taxon>
        <taxon>Actinomycetes</taxon>
        <taxon>Kitasatosporales</taxon>
        <taxon>Streptomycetaceae</taxon>
        <taxon>Kitasatospora</taxon>
    </lineage>
</organism>
<dbReference type="PANTHER" id="PTHR12215:SF10">
    <property type="entry name" value="L-AMINOADIPATE-SEMIALDEHYDE DEHYDROGENASE-PHOSPHOPANTETHEINYL TRANSFERASE"/>
    <property type="match status" value="1"/>
</dbReference>
<evidence type="ECO:0000256" key="3">
    <source>
        <dbReference type="SAM" id="MobiDB-lite"/>
    </source>
</evidence>
<dbReference type="AlphaFoldDB" id="A0A3N4RPP8"/>
<keyword evidence="7" id="KW-1185">Reference proteome</keyword>
<accession>A0A8G1UGF0</accession>
<evidence type="ECO:0000256" key="1">
    <source>
        <dbReference type="ARBA" id="ARBA00010990"/>
    </source>
</evidence>
<comment type="caution">
    <text evidence="6">The sequence shown here is derived from an EMBL/GenBank/DDBJ whole genome shotgun (WGS) entry which is preliminary data.</text>
</comment>
<keyword evidence="2 6" id="KW-0808">Transferase</keyword>
<evidence type="ECO:0000313" key="7">
    <source>
        <dbReference type="Proteomes" id="UP000266906"/>
    </source>
</evidence>
<dbReference type="InterPro" id="IPR050559">
    <property type="entry name" value="P-Pant_transferase_sf"/>
</dbReference>
<dbReference type="Pfam" id="PF01648">
    <property type="entry name" value="ACPS"/>
    <property type="match status" value="1"/>
</dbReference>
<dbReference type="RefSeq" id="WP_123553329.1">
    <property type="nucleotide sequence ID" value="NZ_RJVJ01000001.1"/>
</dbReference>
<dbReference type="GO" id="GO:0008897">
    <property type="term" value="F:holo-[acyl-carrier-protein] synthase activity"/>
    <property type="evidence" value="ECO:0007669"/>
    <property type="project" value="InterPro"/>
</dbReference>
<dbReference type="InterPro" id="IPR008278">
    <property type="entry name" value="4-PPantetheinyl_Trfase_dom"/>
</dbReference>
<dbReference type="EMBL" id="RJVJ01000001">
    <property type="protein sequence ID" value="ROR42584.1"/>
    <property type="molecule type" value="Genomic_DNA"/>
</dbReference>
<protein>
    <submittedName>
        <fullName evidence="6">4'-phosphopantetheinyl transferase</fullName>
    </submittedName>
</protein>
<dbReference type="Proteomes" id="UP000267408">
    <property type="component" value="Unassembled WGS sequence"/>
</dbReference>
<dbReference type="OrthoDB" id="190168at2"/>
<reference evidence="7 8" key="1">
    <citation type="submission" date="2018-11" db="EMBL/GenBank/DDBJ databases">
        <title>Sequencing the genomes of 1000 actinobacteria strains.</title>
        <authorList>
            <person name="Klenk H.-P."/>
        </authorList>
    </citation>
    <scope>NUCLEOTIDE SEQUENCE [LARGE SCALE GENOMIC DNA]</scope>
    <source>
        <strain evidence="5 8">DSM 44780</strain>
        <strain evidence="6 7">DSM 44781</strain>
    </source>
</reference>
<name>A0A3N4RPP8_9ACTN</name>
<dbReference type="InterPro" id="IPR037143">
    <property type="entry name" value="4-PPantetheinyl_Trfase_dom_sf"/>
</dbReference>
<accession>A0A3N4RPP8</accession>
<evidence type="ECO:0000313" key="5">
    <source>
        <dbReference type="EMBL" id="ROR42584.1"/>
    </source>
</evidence>
<evidence type="ECO:0000313" key="8">
    <source>
        <dbReference type="Proteomes" id="UP000267408"/>
    </source>
</evidence>
<dbReference type="GO" id="GO:0019878">
    <property type="term" value="P:lysine biosynthetic process via aminoadipic acid"/>
    <property type="evidence" value="ECO:0007669"/>
    <property type="project" value="TreeGrafter"/>
</dbReference>
<gene>
    <name evidence="6" type="ORF">EDD38_1358</name>
    <name evidence="5" type="ORF">EDD39_0709</name>
</gene>
<evidence type="ECO:0000256" key="2">
    <source>
        <dbReference type="ARBA" id="ARBA00022679"/>
    </source>
</evidence>
<evidence type="ECO:0000313" key="6">
    <source>
        <dbReference type="EMBL" id="RPE33079.1"/>
    </source>
</evidence>
<dbReference type="GO" id="GO:0005829">
    <property type="term" value="C:cytosol"/>
    <property type="evidence" value="ECO:0007669"/>
    <property type="project" value="TreeGrafter"/>
</dbReference>
<dbReference type="PANTHER" id="PTHR12215">
    <property type="entry name" value="PHOSPHOPANTETHEINE TRANSFERASE"/>
    <property type="match status" value="1"/>
</dbReference>
<dbReference type="SUPFAM" id="SSF56214">
    <property type="entry name" value="4'-phosphopantetheinyl transferase"/>
    <property type="match status" value="2"/>
</dbReference>
<dbReference type="EMBL" id="RKQG01000001">
    <property type="protein sequence ID" value="RPE33079.1"/>
    <property type="molecule type" value="Genomic_DNA"/>
</dbReference>
<sequence length="254" mass="27102">MSQQRFPAGAADIWLGVPEDVDERGLAVLSSAERNRVRLLRDRAAASYAAAHVGLRRILGGYLGVEAGEVRLGRTLCPECADPAHGPPAVVWPATRLTFNLSRADGFWLLGVSEDRPLGVDLEAEPRIDPELTAPLAFTPRELAHLHGLPPGDRRAAFLRCWTRKEAVVKAVGVGLAADLCRIEVHPDRPGPVEVRYGVAPGPAVWTLEEPDFGPDLHAALARTAGSTGPVRTLRYGQDPLPAATAPAAAPAPR</sequence>
<feature type="region of interest" description="Disordered" evidence="3">
    <location>
        <begin position="229"/>
        <end position="254"/>
    </location>
</feature>
<comment type="similarity">
    <text evidence="1">Belongs to the P-Pant transferase superfamily. Gsp/Sfp/HetI/AcpT family.</text>
</comment>